<sequence>MLRDESKPVRGGEEISSVVLKWAESVIPTLDVNEITMDKMHHSFKGKNVQKEKFLVPTCVHIQVRQENTGLIYLITSFDGEFDAVDQNRMKRICARLEDGRRLRFPTYLLVKSAVPTFQQKYKDLLSLLPYVLVFALHFIRICQERC</sequence>
<reference evidence="1 2" key="1">
    <citation type="journal article" date="2019" name="Sci. Rep.">
        <title>Orb-weaving spider Araneus ventricosus genome elucidates the spidroin gene catalogue.</title>
        <authorList>
            <person name="Kono N."/>
            <person name="Nakamura H."/>
            <person name="Ohtoshi R."/>
            <person name="Moran D.A.P."/>
            <person name="Shinohara A."/>
            <person name="Yoshida Y."/>
            <person name="Fujiwara M."/>
            <person name="Mori M."/>
            <person name="Tomita M."/>
            <person name="Arakawa K."/>
        </authorList>
    </citation>
    <scope>NUCLEOTIDE SEQUENCE [LARGE SCALE GENOMIC DNA]</scope>
</reference>
<dbReference type="AlphaFoldDB" id="A0A4Y2PIF6"/>
<dbReference type="Proteomes" id="UP000499080">
    <property type="component" value="Unassembled WGS sequence"/>
</dbReference>
<accession>A0A4Y2PIF6</accession>
<organism evidence="1 2">
    <name type="scientific">Araneus ventricosus</name>
    <name type="common">Orbweaver spider</name>
    <name type="synonym">Epeira ventricosa</name>
    <dbReference type="NCBI Taxonomy" id="182803"/>
    <lineage>
        <taxon>Eukaryota</taxon>
        <taxon>Metazoa</taxon>
        <taxon>Ecdysozoa</taxon>
        <taxon>Arthropoda</taxon>
        <taxon>Chelicerata</taxon>
        <taxon>Arachnida</taxon>
        <taxon>Araneae</taxon>
        <taxon>Araneomorphae</taxon>
        <taxon>Entelegynae</taxon>
        <taxon>Araneoidea</taxon>
        <taxon>Araneidae</taxon>
        <taxon>Araneus</taxon>
    </lineage>
</organism>
<name>A0A4Y2PIF6_ARAVE</name>
<dbReference type="OrthoDB" id="6627794at2759"/>
<proteinExistence type="predicted"/>
<evidence type="ECO:0000313" key="2">
    <source>
        <dbReference type="Proteomes" id="UP000499080"/>
    </source>
</evidence>
<gene>
    <name evidence="1" type="ORF">AVEN_140980_1</name>
</gene>
<dbReference type="EMBL" id="BGPR01011352">
    <property type="protein sequence ID" value="GBN50889.1"/>
    <property type="molecule type" value="Genomic_DNA"/>
</dbReference>
<protein>
    <submittedName>
        <fullName evidence="1">Uncharacterized protein</fullName>
    </submittedName>
</protein>
<comment type="caution">
    <text evidence="1">The sequence shown here is derived from an EMBL/GenBank/DDBJ whole genome shotgun (WGS) entry which is preliminary data.</text>
</comment>
<keyword evidence="2" id="KW-1185">Reference proteome</keyword>
<evidence type="ECO:0000313" key="1">
    <source>
        <dbReference type="EMBL" id="GBN50889.1"/>
    </source>
</evidence>